<accession>A0ABP7X4W5</accession>
<feature type="compositionally biased region" description="Low complexity" evidence="3">
    <location>
        <begin position="616"/>
        <end position="633"/>
    </location>
</feature>
<dbReference type="Pfam" id="PF00501">
    <property type="entry name" value="AMP-binding"/>
    <property type="match status" value="2"/>
</dbReference>
<dbReference type="InterPro" id="IPR040097">
    <property type="entry name" value="FAAL/FAAC"/>
</dbReference>
<keyword evidence="6" id="KW-1185">Reference proteome</keyword>
<dbReference type="Gene3D" id="3.30.300.30">
    <property type="match status" value="1"/>
</dbReference>
<feature type="compositionally biased region" description="Low complexity" evidence="3">
    <location>
        <begin position="366"/>
        <end position="379"/>
    </location>
</feature>
<name>A0ABP7X4W5_9ACTN</name>
<evidence type="ECO:0000313" key="6">
    <source>
        <dbReference type="Proteomes" id="UP001500683"/>
    </source>
</evidence>
<sequence>MRPRGDFVSVVRDAVEEHGDRHGFTFVSEEPGPGRRYRETGLGFAELDRRARVLACLLEERGLRDTAVLLLYPEGLEFLAAFLGCLYARVVAVPAPLPALDAGRADRTLRIIDDADVTWILTDAAHREPLEGWLAGAGLTGRVRCLDTETISADPGADPGGRPTPRLESGTPAFLQYTSGSTSAPKGVLVTHDNLLCNGEEIRRRIDGSAGTVGVGWVPHYHDMGLVGQFLEPLYLGCRYVFTSPITFIKRPVLWLELITRHRATITVAPNFGYELCLRRVTDAQLDGLDLGSLRTVKNGAEPVRAATLERMVERFGAVGFRREMWMPCYGMAETTLLIAAAPAGAGPVVRSFDAEALGRGEAVPVASAPSAPSEPVAARGEAPTARPGASRAGDAGVRRLVSSGRPVTLDVRVVDPRTRVPLPDGRVGEIWVRGGSVAHGYWRDPEATRATFGALTADGTGPYLRTGDLGFRADGELYVTGRIKDLIIVNGRNLYAHDIEEVAQAAHPAARTTAAFRLDADENEPGSAERVVVVQEISTGAAGGTPLGELAALTKERVARAFGLPAVSVVLARRGAVRRTTSGKTQRRATRRDFLDGRIAVLAADLEPGLKLGLEPGLGPRAESGGAASPAGDGSGALLI</sequence>
<gene>
    <name evidence="5" type="ORF">GCM10022214_83040</name>
</gene>
<keyword evidence="2 5" id="KW-0436">Ligase</keyword>
<dbReference type="PANTHER" id="PTHR22754">
    <property type="entry name" value="DISCO-INTERACTING PROTEIN 2 DIP2 -RELATED"/>
    <property type="match status" value="1"/>
</dbReference>
<dbReference type="SUPFAM" id="SSF56801">
    <property type="entry name" value="Acetyl-CoA synthetase-like"/>
    <property type="match status" value="1"/>
</dbReference>
<dbReference type="InterPro" id="IPR042099">
    <property type="entry name" value="ANL_N_sf"/>
</dbReference>
<evidence type="ECO:0000256" key="1">
    <source>
        <dbReference type="ARBA" id="ARBA00006432"/>
    </source>
</evidence>
<dbReference type="InterPro" id="IPR020845">
    <property type="entry name" value="AMP-binding_CS"/>
</dbReference>
<dbReference type="GO" id="GO:0016874">
    <property type="term" value="F:ligase activity"/>
    <property type="evidence" value="ECO:0007669"/>
    <property type="project" value="UniProtKB-KW"/>
</dbReference>
<proteinExistence type="inferred from homology"/>
<protein>
    <submittedName>
        <fullName evidence="5">Fatty acyl-AMP ligase</fullName>
    </submittedName>
</protein>
<feature type="region of interest" description="Disordered" evidence="3">
    <location>
        <begin position="616"/>
        <end position="641"/>
    </location>
</feature>
<dbReference type="InterPro" id="IPR045851">
    <property type="entry name" value="AMP-bd_C_sf"/>
</dbReference>
<comment type="similarity">
    <text evidence="1">Belongs to the ATP-dependent AMP-binding enzyme family.</text>
</comment>
<evidence type="ECO:0000259" key="4">
    <source>
        <dbReference type="Pfam" id="PF00501"/>
    </source>
</evidence>
<reference evidence="6" key="1">
    <citation type="journal article" date="2019" name="Int. J. Syst. Evol. Microbiol.">
        <title>The Global Catalogue of Microorganisms (GCM) 10K type strain sequencing project: providing services to taxonomists for standard genome sequencing and annotation.</title>
        <authorList>
            <consortium name="The Broad Institute Genomics Platform"/>
            <consortium name="The Broad Institute Genome Sequencing Center for Infectious Disease"/>
            <person name="Wu L."/>
            <person name="Ma J."/>
        </authorList>
    </citation>
    <scope>NUCLEOTIDE SEQUENCE [LARGE SCALE GENOMIC DNA]</scope>
    <source>
        <strain evidence="6">JCM 16702</strain>
    </source>
</reference>
<dbReference type="CDD" id="cd05931">
    <property type="entry name" value="FAAL"/>
    <property type="match status" value="1"/>
</dbReference>
<dbReference type="EMBL" id="BAAAZG010000078">
    <property type="protein sequence ID" value="GAA4104103.1"/>
    <property type="molecule type" value="Genomic_DNA"/>
</dbReference>
<comment type="caution">
    <text evidence="5">The sequence shown here is derived from an EMBL/GenBank/DDBJ whole genome shotgun (WGS) entry which is preliminary data.</text>
</comment>
<dbReference type="InterPro" id="IPR000873">
    <property type="entry name" value="AMP-dep_synth/lig_dom"/>
</dbReference>
<dbReference type="PROSITE" id="PS00455">
    <property type="entry name" value="AMP_BINDING"/>
    <property type="match status" value="1"/>
</dbReference>
<feature type="domain" description="AMP-dependent synthetase/ligase" evidence="4">
    <location>
        <begin position="400"/>
        <end position="443"/>
    </location>
</feature>
<dbReference type="Gene3D" id="3.40.50.12780">
    <property type="entry name" value="N-terminal domain of ligase-like"/>
    <property type="match status" value="1"/>
</dbReference>
<organism evidence="5 6">
    <name type="scientific">Actinomadura miaoliensis</name>
    <dbReference type="NCBI Taxonomy" id="430685"/>
    <lineage>
        <taxon>Bacteria</taxon>
        <taxon>Bacillati</taxon>
        <taxon>Actinomycetota</taxon>
        <taxon>Actinomycetes</taxon>
        <taxon>Streptosporangiales</taxon>
        <taxon>Thermomonosporaceae</taxon>
        <taxon>Actinomadura</taxon>
    </lineage>
</organism>
<feature type="region of interest" description="Disordered" evidence="3">
    <location>
        <begin position="366"/>
        <end position="395"/>
    </location>
</feature>
<evidence type="ECO:0000313" key="5">
    <source>
        <dbReference type="EMBL" id="GAA4104103.1"/>
    </source>
</evidence>
<dbReference type="Proteomes" id="UP001500683">
    <property type="component" value="Unassembled WGS sequence"/>
</dbReference>
<evidence type="ECO:0000256" key="2">
    <source>
        <dbReference type="ARBA" id="ARBA00022598"/>
    </source>
</evidence>
<dbReference type="RefSeq" id="WP_344958653.1">
    <property type="nucleotide sequence ID" value="NZ_BAAAZG010000078.1"/>
</dbReference>
<feature type="domain" description="AMP-dependent synthetase/ligase" evidence="4">
    <location>
        <begin position="37"/>
        <end position="341"/>
    </location>
</feature>
<feature type="region of interest" description="Disordered" evidence="3">
    <location>
        <begin position="150"/>
        <end position="171"/>
    </location>
</feature>
<evidence type="ECO:0000256" key="3">
    <source>
        <dbReference type="SAM" id="MobiDB-lite"/>
    </source>
</evidence>
<dbReference type="PANTHER" id="PTHR22754:SF32">
    <property type="entry name" value="DISCO-INTERACTING PROTEIN 2"/>
    <property type="match status" value="1"/>
</dbReference>